<keyword evidence="2" id="KW-1185">Reference proteome</keyword>
<accession>A0A512D0M8</accession>
<proteinExistence type="predicted"/>
<sequence>MDRADEMRALTDVRARLQEHFPQLDADVVEAAVRLAHSELTGPVRDFVPVLVEHAARDRLAFAVRDDTGGGGPTPAAATDG</sequence>
<organism evidence="1 2">
    <name type="scientific">Terrabacter aerolatus</name>
    <dbReference type="NCBI Taxonomy" id="422442"/>
    <lineage>
        <taxon>Bacteria</taxon>
        <taxon>Bacillati</taxon>
        <taxon>Actinomycetota</taxon>
        <taxon>Actinomycetes</taxon>
        <taxon>Micrococcales</taxon>
        <taxon>Intrasporangiaceae</taxon>
        <taxon>Terrabacter</taxon>
    </lineage>
</organism>
<dbReference type="EMBL" id="BJYX01000007">
    <property type="protein sequence ID" value="GEO30019.1"/>
    <property type="molecule type" value="Genomic_DNA"/>
</dbReference>
<dbReference type="OrthoDB" id="4277148at2"/>
<name>A0A512D0M8_9MICO</name>
<dbReference type="Gene3D" id="1.10.8.1060">
    <property type="entry name" value="Corynebacterium glutamicum thioredoxin-dependent arsenate reductase, N-terminal domain"/>
    <property type="match status" value="1"/>
</dbReference>
<evidence type="ECO:0000313" key="2">
    <source>
        <dbReference type="Proteomes" id="UP000321534"/>
    </source>
</evidence>
<dbReference type="AlphaFoldDB" id="A0A512D0M8"/>
<evidence type="ECO:0008006" key="3">
    <source>
        <dbReference type="Google" id="ProtNLM"/>
    </source>
</evidence>
<evidence type="ECO:0000313" key="1">
    <source>
        <dbReference type="EMBL" id="GEO30019.1"/>
    </source>
</evidence>
<dbReference type="RefSeq" id="WP_147065613.1">
    <property type="nucleotide sequence ID" value="NZ_BAAARO010000026.1"/>
</dbReference>
<dbReference type="NCBIfam" id="NF046112">
    <property type="entry name" value="MSMEG_6209_Nter"/>
    <property type="match status" value="1"/>
</dbReference>
<reference evidence="1 2" key="1">
    <citation type="submission" date="2019-07" db="EMBL/GenBank/DDBJ databases">
        <title>Whole genome shotgun sequence of Terrabacter aerolatus NBRC 106305.</title>
        <authorList>
            <person name="Hosoyama A."/>
            <person name="Uohara A."/>
            <person name="Ohji S."/>
            <person name="Ichikawa N."/>
        </authorList>
    </citation>
    <scope>NUCLEOTIDE SEQUENCE [LARGE SCALE GENOMIC DNA]</scope>
    <source>
        <strain evidence="1 2">NBRC 106305</strain>
    </source>
</reference>
<comment type="caution">
    <text evidence="1">The sequence shown here is derived from an EMBL/GenBank/DDBJ whole genome shotgun (WGS) entry which is preliminary data.</text>
</comment>
<dbReference type="Proteomes" id="UP000321534">
    <property type="component" value="Unassembled WGS sequence"/>
</dbReference>
<protein>
    <recommendedName>
        <fullName evidence="3">DUF3562 domain-containing protein</fullName>
    </recommendedName>
</protein>
<gene>
    <name evidence="1" type="ORF">TAE01_18290</name>
</gene>